<gene>
    <name evidence="2" type="ORF">FSB73_18440</name>
</gene>
<feature type="transmembrane region" description="Helical" evidence="1">
    <location>
        <begin position="162"/>
        <end position="182"/>
    </location>
</feature>
<dbReference type="Proteomes" id="UP000321291">
    <property type="component" value="Chromosome"/>
</dbReference>
<evidence type="ECO:0000313" key="2">
    <source>
        <dbReference type="EMBL" id="QEC73350.1"/>
    </source>
</evidence>
<keyword evidence="1" id="KW-0812">Transmembrane</keyword>
<feature type="transmembrane region" description="Helical" evidence="1">
    <location>
        <begin position="94"/>
        <end position="116"/>
    </location>
</feature>
<evidence type="ECO:0008006" key="4">
    <source>
        <dbReference type="Google" id="ProtNLM"/>
    </source>
</evidence>
<proteinExistence type="predicted"/>
<name>A0A5B8VP72_9BACT</name>
<dbReference type="EMBL" id="CP042434">
    <property type="protein sequence ID" value="QEC73350.1"/>
    <property type="molecule type" value="Genomic_DNA"/>
</dbReference>
<feature type="transmembrane region" description="Helical" evidence="1">
    <location>
        <begin position="194"/>
        <end position="216"/>
    </location>
</feature>
<dbReference type="RefSeq" id="WP_146785549.1">
    <property type="nucleotide sequence ID" value="NZ_CP042434.1"/>
</dbReference>
<dbReference type="OrthoDB" id="1452981at2"/>
<evidence type="ECO:0000256" key="1">
    <source>
        <dbReference type="SAM" id="Phobius"/>
    </source>
</evidence>
<sequence>MRKKLTEFIFFGNYFYALCTVALSMEASLQQGVPLNTPAYYLLLITGTIVYYSYAYMGELHLFGIFSSITGKPRTAATTNSYYNRRTHWYTRNYKTITITQFVYTLIAIGAALYLVIKEFHEIFSLHGDEWLMLLLVPLVAFFYYGNDYFPFIKINLRNSGWLKPFIIGFVWAGAVTIYPVMFYKWQINLHYEISVMSVWLLIKNWMYISVLCIMFDIKDYADDYNRHLKTFVVRVGLRKTIFSILLPLIAIGLIALIGFTAGQHFKWGSILINTLPFIALLSVAYSMHKRKPILFYLMVIDGLMLLKGICGIAAALLFG</sequence>
<organism evidence="2 3">
    <name type="scientific">Arachidicoccus ginsenosidivorans</name>
    <dbReference type="NCBI Taxonomy" id="496057"/>
    <lineage>
        <taxon>Bacteria</taxon>
        <taxon>Pseudomonadati</taxon>
        <taxon>Bacteroidota</taxon>
        <taxon>Chitinophagia</taxon>
        <taxon>Chitinophagales</taxon>
        <taxon>Chitinophagaceae</taxon>
        <taxon>Arachidicoccus</taxon>
    </lineage>
</organism>
<feature type="transmembrane region" description="Helical" evidence="1">
    <location>
        <begin position="268"/>
        <end position="287"/>
    </location>
</feature>
<dbReference type="AlphaFoldDB" id="A0A5B8VP72"/>
<reference evidence="2 3" key="1">
    <citation type="journal article" date="2017" name="Int. J. Syst. Evol. Microbiol.">
        <title>Arachidicoccus ginsenosidivorans sp. nov., with ginsenoside-converting activity isolated from ginseng cultivating soil.</title>
        <authorList>
            <person name="Siddiqi M.Z."/>
            <person name="Aslam Z."/>
            <person name="Im W.T."/>
        </authorList>
    </citation>
    <scope>NUCLEOTIDE SEQUENCE [LARGE SCALE GENOMIC DNA]</scope>
    <source>
        <strain evidence="2 3">Gsoil 809</strain>
    </source>
</reference>
<feature type="transmembrane region" description="Helical" evidence="1">
    <location>
        <begin position="237"/>
        <end position="262"/>
    </location>
</feature>
<protein>
    <recommendedName>
        <fullName evidence="4">Prenyltransferase</fullName>
    </recommendedName>
</protein>
<keyword evidence="1" id="KW-0472">Membrane</keyword>
<feature type="transmembrane region" description="Helical" evidence="1">
    <location>
        <begin position="131"/>
        <end position="150"/>
    </location>
</feature>
<keyword evidence="3" id="KW-1185">Reference proteome</keyword>
<dbReference type="KEGG" id="agi:FSB73_18440"/>
<feature type="transmembrane region" description="Helical" evidence="1">
    <location>
        <begin position="7"/>
        <end position="27"/>
    </location>
</feature>
<feature type="transmembrane region" description="Helical" evidence="1">
    <location>
        <begin position="294"/>
        <end position="319"/>
    </location>
</feature>
<evidence type="ECO:0000313" key="3">
    <source>
        <dbReference type="Proteomes" id="UP000321291"/>
    </source>
</evidence>
<keyword evidence="1" id="KW-1133">Transmembrane helix</keyword>
<accession>A0A5B8VP72</accession>
<feature type="transmembrane region" description="Helical" evidence="1">
    <location>
        <begin position="39"/>
        <end position="57"/>
    </location>
</feature>